<sequence length="673" mass="73529">MANKTHPEADSEQVSTPSGPEGEQELASVEVEPIESTSSQSQHADIEQLIGRKIADRYLVKRCIGVGGMGVVYLAEHEQLSRKVVVKTIRRSDLNDESDAKRFEREALGLSQLDHPNIVTIYDFGHEGTLSYIVMEFVDGGTLRQVMKNTGPMVLADFGLVAIQILDAVGEAHRRGLIHRDLKPSNIMLCEKQGKPNFVKVLDFGLAKLLRDGAELTQKDTVIGSVSYMAPEQILGMDVDTRADVYALGVLFYQMLSGEKPFKGGEMGVLYQHVHSDPPHLSEVLPADHDIPKNVIDLVHVCLSKDPDDRPRNANMVQEMLRGAVDASDIFASPWSGARHLSPGSGEFYIPTEGSSSRSRQVPQAGEYSGVISKPLLQENVEQATADPSSNKLKIALAAVGLVALLGVGFAAMNMGAENDGADEQAQAQQQEDSARSAREALDRVDALIKKGSYAQAKMILDSTKDSRKGNPELLEQEARLRVAIDLQRLMQKAAEQSEHAQFDEAMATYRKVLEQDGNHADAKKALAELESYPVVTVTSTPAASLWVDGERVGQTPIDHRLAPGEHTLELSVADYQKWTETYELAVGDHERIQAKLQKAGGSAGARRDRPKARPRQVERSQGRKPKASAGAKPATKTSASTKETKEPKRKIDLLMPADEDLEDDSVPMMGIE</sequence>
<dbReference type="InterPro" id="IPR008271">
    <property type="entry name" value="Ser/Thr_kinase_AS"/>
</dbReference>
<dbReference type="InterPro" id="IPR013229">
    <property type="entry name" value="PEGA"/>
</dbReference>
<dbReference type="PROSITE" id="PS50011">
    <property type="entry name" value="PROTEIN_KINASE_DOM"/>
    <property type="match status" value="1"/>
</dbReference>
<feature type="compositionally biased region" description="Low complexity" evidence="6">
    <location>
        <begin position="628"/>
        <end position="642"/>
    </location>
</feature>
<evidence type="ECO:0000259" key="7">
    <source>
        <dbReference type="PROSITE" id="PS50011"/>
    </source>
</evidence>
<dbReference type="EMBL" id="CP041186">
    <property type="protein sequence ID" value="QDG52013.1"/>
    <property type="molecule type" value="Genomic_DNA"/>
</dbReference>
<evidence type="ECO:0000256" key="5">
    <source>
        <dbReference type="PROSITE-ProRule" id="PRU10141"/>
    </source>
</evidence>
<dbReference type="SUPFAM" id="SSF56112">
    <property type="entry name" value="Protein kinase-like (PK-like)"/>
    <property type="match status" value="1"/>
</dbReference>
<dbReference type="OrthoDB" id="5484737at2"/>
<evidence type="ECO:0000313" key="9">
    <source>
        <dbReference type="Proteomes" id="UP000315995"/>
    </source>
</evidence>
<keyword evidence="3" id="KW-0418">Kinase</keyword>
<evidence type="ECO:0000256" key="2">
    <source>
        <dbReference type="ARBA" id="ARBA00022741"/>
    </source>
</evidence>
<gene>
    <name evidence="8" type="ORF">FIV42_15070</name>
</gene>
<dbReference type="GO" id="GO:0005524">
    <property type="term" value="F:ATP binding"/>
    <property type="evidence" value="ECO:0007669"/>
    <property type="project" value="UniProtKB-UniRule"/>
</dbReference>
<dbReference type="InterPro" id="IPR000719">
    <property type="entry name" value="Prot_kinase_dom"/>
</dbReference>
<accession>A0A4Y6PUT7</accession>
<dbReference type="Gene3D" id="3.30.200.20">
    <property type="entry name" value="Phosphorylase Kinase, domain 1"/>
    <property type="match status" value="1"/>
</dbReference>
<evidence type="ECO:0000256" key="6">
    <source>
        <dbReference type="SAM" id="MobiDB-lite"/>
    </source>
</evidence>
<evidence type="ECO:0000256" key="3">
    <source>
        <dbReference type="ARBA" id="ARBA00022777"/>
    </source>
</evidence>
<keyword evidence="1" id="KW-0808">Transferase</keyword>
<keyword evidence="4 5" id="KW-0067">ATP-binding</keyword>
<feature type="region of interest" description="Disordered" evidence="6">
    <location>
        <begin position="597"/>
        <end position="673"/>
    </location>
</feature>
<dbReference type="Pfam" id="PF00069">
    <property type="entry name" value="Pkinase"/>
    <property type="match status" value="1"/>
</dbReference>
<dbReference type="PROSITE" id="PS00107">
    <property type="entry name" value="PROTEIN_KINASE_ATP"/>
    <property type="match status" value="1"/>
</dbReference>
<feature type="domain" description="Protein kinase" evidence="7">
    <location>
        <begin position="58"/>
        <end position="321"/>
    </location>
</feature>
<dbReference type="CDD" id="cd14014">
    <property type="entry name" value="STKc_PknB_like"/>
    <property type="match status" value="1"/>
</dbReference>
<dbReference type="AlphaFoldDB" id="A0A4Y6PUT7"/>
<accession>A0A5B8Y6B3</accession>
<name>A0A4Y6PUT7_PERCE</name>
<dbReference type="RefSeq" id="WP_141198490.1">
    <property type="nucleotide sequence ID" value="NZ_CP041186.1"/>
</dbReference>
<dbReference type="SMART" id="SM00220">
    <property type="entry name" value="S_TKc"/>
    <property type="match status" value="1"/>
</dbReference>
<dbReference type="PROSITE" id="PS00108">
    <property type="entry name" value="PROTEIN_KINASE_ST"/>
    <property type="match status" value="1"/>
</dbReference>
<keyword evidence="9" id="KW-1185">Reference proteome</keyword>
<dbReference type="Gene3D" id="1.10.510.10">
    <property type="entry name" value="Transferase(Phosphotransferase) domain 1"/>
    <property type="match status" value="1"/>
</dbReference>
<feature type="region of interest" description="Disordered" evidence="6">
    <location>
        <begin position="1"/>
        <end position="42"/>
    </location>
</feature>
<evidence type="ECO:0000256" key="4">
    <source>
        <dbReference type="ARBA" id="ARBA00022840"/>
    </source>
</evidence>
<keyword evidence="2 5" id="KW-0547">Nucleotide-binding</keyword>
<feature type="binding site" evidence="5">
    <location>
        <position position="87"/>
    </location>
    <ligand>
        <name>ATP</name>
        <dbReference type="ChEBI" id="CHEBI:30616"/>
    </ligand>
</feature>
<feature type="compositionally biased region" description="Basic and acidic residues" evidence="6">
    <location>
        <begin position="643"/>
        <end position="653"/>
    </location>
</feature>
<reference evidence="8 9" key="1">
    <citation type="submission" date="2019-06" db="EMBL/GenBank/DDBJ databases">
        <title>Persicimonas caeni gen. nov., sp. nov., a predatory bacterium isolated from solar saltern.</title>
        <authorList>
            <person name="Wang S."/>
        </authorList>
    </citation>
    <scope>NUCLEOTIDE SEQUENCE [LARGE SCALE GENOMIC DNA]</scope>
    <source>
        <strain evidence="8 9">YN101</strain>
    </source>
</reference>
<organism evidence="8 9">
    <name type="scientific">Persicimonas caeni</name>
    <dbReference type="NCBI Taxonomy" id="2292766"/>
    <lineage>
        <taxon>Bacteria</taxon>
        <taxon>Deltaproteobacteria</taxon>
        <taxon>Bradymonadales</taxon>
        <taxon>Bradymonadaceae</taxon>
        <taxon>Persicimonas</taxon>
    </lineage>
</organism>
<evidence type="ECO:0000256" key="1">
    <source>
        <dbReference type="ARBA" id="ARBA00022679"/>
    </source>
</evidence>
<dbReference type="PANTHER" id="PTHR43289:SF6">
    <property type="entry name" value="SERINE_THREONINE-PROTEIN KINASE NEKL-3"/>
    <property type="match status" value="1"/>
</dbReference>
<evidence type="ECO:0000313" key="8">
    <source>
        <dbReference type="EMBL" id="QDG52013.1"/>
    </source>
</evidence>
<proteinExistence type="predicted"/>
<dbReference type="Pfam" id="PF08308">
    <property type="entry name" value="PEGA"/>
    <property type="match status" value="1"/>
</dbReference>
<dbReference type="Proteomes" id="UP000315995">
    <property type="component" value="Chromosome"/>
</dbReference>
<dbReference type="InterPro" id="IPR011009">
    <property type="entry name" value="Kinase-like_dom_sf"/>
</dbReference>
<protein>
    <submittedName>
        <fullName evidence="8">PEGA domain-containing protein</fullName>
    </submittedName>
</protein>
<dbReference type="GO" id="GO:0004674">
    <property type="term" value="F:protein serine/threonine kinase activity"/>
    <property type="evidence" value="ECO:0007669"/>
    <property type="project" value="TreeGrafter"/>
</dbReference>
<dbReference type="InterPro" id="IPR017441">
    <property type="entry name" value="Protein_kinase_ATP_BS"/>
</dbReference>
<dbReference type="PANTHER" id="PTHR43289">
    <property type="entry name" value="MITOGEN-ACTIVATED PROTEIN KINASE KINASE KINASE 20-RELATED"/>
    <property type="match status" value="1"/>
</dbReference>